<sequence>PSIAWQESSDKSGPSIPSPAPASPSSPSSLETFAAVAKANAAVKSVAGLSRRMEGRPDAGFRALCPHCGGVPHAEAARWWTEVANEVQLINEAVDAKLDLWRARMQEKDQVIKRLYVKVKQLSDSGRRAPGAEERQAHVSPQAEAPQAPVAQNSGGRSPLRAAVQRGNALVSPTNHTRPLLAAQSMDGFQAAFLQNRQPRAGSLSPSGRASGGANGTGDANGRSFEARPSLQSPTAAAARKTRPREAAERVQILYLRQEIAQLRRQNAELQGQVRLGDAQMESLSGMVKELQANQEAQKSRTQSSAMALQTGAGPGSGASTPANPLPVSVASPTSAQGESTRAFTSRRLSMDLQPSIAATRVSAANQAQRFARAAEAGERGSASRPSSAFQRHKEQMNSRRVVVAAPQGASASQMARMFSPRSRQLQSGTRSVASCAALREPNQASAAAPPAPSQADLQARPLTGPAGPASSLSGSVAAARSASVDHRARTRIGRTVRIERDQLARRSLRRH</sequence>
<dbReference type="EMBL" id="CAUJNA010003275">
    <property type="protein sequence ID" value="CAJ1397699.1"/>
    <property type="molecule type" value="Genomic_DNA"/>
</dbReference>
<accession>A0AA36N9I9</accession>
<reference evidence="2" key="1">
    <citation type="submission" date="2023-08" db="EMBL/GenBank/DDBJ databases">
        <authorList>
            <person name="Chen Y."/>
            <person name="Shah S."/>
            <person name="Dougan E. K."/>
            <person name="Thang M."/>
            <person name="Chan C."/>
        </authorList>
    </citation>
    <scope>NUCLEOTIDE SEQUENCE</scope>
</reference>
<feature type="region of interest" description="Disordered" evidence="1">
    <location>
        <begin position="199"/>
        <end position="245"/>
    </location>
</feature>
<feature type="compositionally biased region" description="Polar residues" evidence="1">
    <location>
        <begin position="199"/>
        <end position="208"/>
    </location>
</feature>
<evidence type="ECO:0000313" key="2">
    <source>
        <dbReference type="EMBL" id="CAJ1397699.1"/>
    </source>
</evidence>
<evidence type="ECO:0000313" key="3">
    <source>
        <dbReference type="Proteomes" id="UP001178507"/>
    </source>
</evidence>
<feature type="compositionally biased region" description="Polar residues" evidence="1">
    <location>
        <begin position="292"/>
        <end position="308"/>
    </location>
</feature>
<feature type="region of interest" description="Disordered" evidence="1">
    <location>
        <begin position="370"/>
        <end position="489"/>
    </location>
</feature>
<protein>
    <submittedName>
        <fullName evidence="2">Uncharacterized protein</fullName>
    </submittedName>
</protein>
<feature type="non-terminal residue" evidence="2">
    <location>
        <position position="512"/>
    </location>
</feature>
<organism evidence="2 3">
    <name type="scientific">Effrenium voratum</name>
    <dbReference type="NCBI Taxonomy" id="2562239"/>
    <lineage>
        <taxon>Eukaryota</taxon>
        <taxon>Sar</taxon>
        <taxon>Alveolata</taxon>
        <taxon>Dinophyceae</taxon>
        <taxon>Suessiales</taxon>
        <taxon>Symbiodiniaceae</taxon>
        <taxon>Effrenium</taxon>
    </lineage>
</organism>
<keyword evidence="3" id="KW-1185">Reference proteome</keyword>
<feature type="compositionally biased region" description="Low complexity" evidence="1">
    <location>
        <begin position="370"/>
        <end position="385"/>
    </location>
</feature>
<feature type="compositionally biased region" description="Polar residues" evidence="1">
    <location>
        <begin position="331"/>
        <end position="344"/>
    </location>
</feature>
<proteinExistence type="predicted"/>
<feature type="compositionally biased region" description="Basic and acidic residues" evidence="1">
    <location>
        <begin position="125"/>
        <end position="137"/>
    </location>
</feature>
<feature type="compositionally biased region" description="Polar residues" evidence="1">
    <location>
        <begin position="422"/>
        <end position="433"/>
    </location>
</feature>
<dbReference type="Proteomes" id="UP001178507">
    <property type="component" value="Unassembled WGS sequence"/>
</dbReference>
<name>A0AA36N9I9_9DINO</name>
<gene>
    <name evidence="2" type="ORF">EVOR1521_LOCUS21655</name>
</gene>
<feature type="region of interest" description="Disordered" evidence="1">
    <location>
        <begin position="123"/>
        <end position="159"/>
    </location>
</feature>
<feature type="region of interest" description="Disordered" evidence="1">
    <location>
        <begin position="1"/>
        <end position="29"/>
    </location>
</feature>
<evidence type="ECO:0000256" key="1">
    <source>
        <dbReference type="SAM" id="MobiDB-lite"/>
    </source>
</evidence>
<feature type="compositionally biased region" description="Low complexity" evidence="1">
    <location>
        <begin position="466"/>
        <end position="483"/>
    </location>
</feature>
<dbReference type="AlphaFoldDB" id="A0AA36N9I9"/>
<feature type="region of interest" description="Disordered" evidence="1">
    <location>
        <begin position="292"/>
        <end position="344"/>
    </location>
</feature>
<comment type="caution">
    <text evidence="2">The sequence shown here is derived from an EMBL/GenBank/DDBJ whole genome shotgun (WGS) entry which is preliminary data.</text>
</comment>
<feature type="compositionally biased region" description="Low complexity" evidence="1">
    <location>
        <begin position="141"/>
        <end position="152"/>
    </location>
</feature>